<keyword evidence="6" id="KW-1185">Reference proteome</keyword>
<proteinExistence type="inferred from homology"/>
<gene>
    <name evidence="5" type="ORF">ABE28_016890</name>
</gene>
<organism evidence="5 6">
    <name type="scientific">Peribacillus muralis</name>
    <dbReference type="NCBI Taxonomy" id="264697"/>
    <lineage>
        <taxon>Bacteria</taxon>
        <taxon>Bacillati</taxon>
        <taxon>Bacillota</taxon>
        <taxon>Bacilli</taxon>
        <taxon>Bacillales</taxon>
        <taxon>Bacillaceae</taxon>
        <taxon>Peribacillus</taxon>
    </lineage>
</organism>
<dbReference type="KEGG" id="bmur:ABE28_016890"/>
<evidence type="ECO:0000256" key="1">
    <source>
        <dbReference type="ARBA" id="ARBA00093462"/>
    </source>
</evidence>
<evidence type="ECO:0000259" key="4">
    <source>
        <dbReference type="Pfam" id="PF25888"/>
    </source>
</evidence>
<feature type="compositionally biased region" description="Basic and acidic residues" evidence="2">
    <location>
        <begin position="436"/>
        <end position="459"/>
    </location>
</feature>
<dbReference type="OrthoDB" id="2082007at2"/>
<dbReference type="InterPro" id="IPR006343">
    <property type="entry name" value="DnaB/C_C"/>
</dbReference>
<dbReference type="Pfam" id="PF25888">
    <property type="entry name" value="WHD_DnaB"/>
    <property type="match status" value="1"/>
</dbReference>
<reference evidence="5 6" key="1">
    <citation type="submission" date="2016-08" db="EMBL/GenBank/DDBJ databases">
        <title>Complete genome sequence of Bacillus muralis G25-68, a strain with toxicity to nematodes.</title>
        <authorList>
            <person name="Zheng Z."/>
        </authorList>
    </citation>
    <scope>NUCLEOTIDE SEQUENCE [LARGE SCALE GENOMIC DNA]</scope>
    <source>
        <strain evidence="5 6">G25-68</strain>
    </source>
</reference>
<name>A0A1B3XS45_9BACI</name>
<feature type="domain" description="DnaB/C C-terminal" evidence="3">
    <location>
        <begin position="332"/>
        <end position="393"/>
    </location>
</feature>
<evidence type="ECO:0000313" key="6">
    <source>
        <dbReference type="Proteomes" id="UP000077926"/>
    </source>
</evidence>
<dbReference type="STRING" id="264697.ABE28_016890"/>
<dbReference type="Proteomes" id="UP000077926">
    <property type="component" value="Chromosome"/>
</dbReference>
<sequence length="473" mass="54692">MSMHWQELLPADSYLVSSAGLLHDYDRKILTRLYQPLIGPICISLYMTLWSELEENRLWSETSSHYQLMNTIGMKLGDIYEARLLLEGIGLLNVYKQSKNDSKEFIYELNPPLSPQQFFTDGMLNIYLYKKIGKAQFNRLKRFFCDDQIGTDQYDRVTKSFAEVFSSDHLDSLYVTDEAKNEWKPVPEQQFIDRVDGVEPSGFDSLFDFELLFAGMKSSIVPKKAFTPKIKSTIAKLAFLYGIDPLEMQKLVMDAVSLDDEIDEENLRKAARDWYQIERQADMPSLVNRVQPIRERTQKEEPKTQEQELIRHLETISPRERLMQLSGGAEPSSGDLKVVEGVMINQKLNPGVVNVLIEYVMLKTDMKFLKGYVEKLAGHWARLKVSTVIEAMELAKNEHRKYQDWAQGSRNAAKGGRKKAIREEVVPEWLEKKETAVQEQKADQPELDAQKRDLQEKWKQWKAGGEMNDGKDQ</sequence>
<accession>A0A1B3XS45</accession>
<dbReference type="AlphaFoldDB" id="A0A1B3XS45"/>
<protein>
    <submittedName>
        <fullName evidence="5">Replication initiation and membrane attachment protein</fullName>
    </submittedName>
</protein>
<evidence type="ECO:0000256" key="2">
    <source>
        <dbReference type="SAM" id="MobiDB-lite"/>
    </source>
</evidence>
<feature type="domain" description="Replicative helicase loading/DNA remodeling protein DnaB N-terminal winged helix" evidence="4">
    <location>
        <begin position="10"/>
        <end position="171"/>
    </location>
</feature>
<dbReference type="Pfam" id="PF07261">
    <property type="entry name" value="DnaB_2"/>
    <property type="match status" value="1"/>
</dbReference>
<evidence type="ECO:0000313" key="5">
    <source>
        <dbReference type="EMBL" id="AOH56040.1"/>
    </source>
</evidence>
<comment type="similarity">
    <text evidence="1">Belongs to the DnaB/DnaD family.</text>
</comment>
<dbReference type="EMBL" id="CP017080">
    <property type="protein sequence ID" value="AOH56040.1"/>
    <property type="molecule type" value="Genomic_DNA"/>
</dbReference>
<evidence type="ECO:0000259" key="3">
    <source>
        <dbReference type="Pfam" id="PF07261"/>
    </source>
</evidence>
<feature type="region of interest" description="Disordered" evidence="2">
    <location>
        <begin position="436"/>
        <end position="473"/>
    </location>
</feature>
<dbReference type="InterPro" id="IPR058660">
    <property type="entry name" value="WHD_DnaB"/>
</dbReference>